<dbReference type="EMBL" id="FUYZ01000001">
    <property type="protein sequence ID" value="SKB63495.1"/>
    <property type="molecule type" value="Genomic_DNA"/>
</dbReference>
<organism evidence="1 2">
    <name type="scientific">Soonwooa buanensis</name>
    <dbReference type="NCBI Taxonomy" id="619805"/>
    <lineage>
        <taxon>Bacteria</taxon>
        <taxon>Pseudomonadati</taxon>
        <taxon>Bacteroidota</taxon>
        <taxon>Flavobacteriia</taxon>
        <taxon>Flavobacteriales</taxon>
        <taxon>Weeksellaceae</taxon>
        <taxon>Chryseobacterium group</taxon>
        <taxon>Soonwooa</taxon>
    </lineage>
</organism>
<sequence length="53" mass="6241">MEKSFEEWYDAFVEFVRGLGYHGFIDKDAFLEDYEIGAEPMEAAEIFVKEINN</sequence>
<keyword evidence="2" id="KW-1185">Reference proteome</keyword>
<protein>
    <submittedName>
        <fullName evidence="1">Uncharacterized protein</fullName>
    </submittedName>
</protein>
<dbReference type="STRING" id="619805.SAMN05660477_00392"/>
<evidence type="ECO:0000313" key="1">
    <source>
        <dbReference type="EMBL" id="SKB63495.1"/>
    </source>
</evidence>
<gene>
    <name evidence="1" type="ORF">SAMN05660477_00392</name>
</gene>
<accession>A0A1T5CVH0</accession>
<reference evidence="1 2" key="1">
    <citation type="submission" date="2017-02" db="EMBL/GenBank/DDBJ databases">
        <authorList>
            <person name="Peterson S.W."/>
        </authorList>
    </citation>
    <scope>NUCLEOTIDE SEQUENCE [LARGE SCALE GENOMIC DNA]</scope>
    <source>
        <strain evidence="1 2">DSM 22323</strain>
    </source>
</reference>
<proteinExistence type="predicted"/>
<evidence type="ECO:0000313" key="2">
    <source>
        <dbReference type="Proteomes" id="UP000191112"/>
    </source>
</evidence>
<dbReference type="OrthoDB" id="9921733at2"/>
<name>A0A1T5CVH0_9FLAO</name>
<dbReference type="AlphaFoldDB" id="A0A1T5CVH0"/>
<dbReference type="RefSeq" id="WP_159447618.1">
    <property type="nucleotide sequence ID" value="NZ_FUYZ01000001.1"/>
</dbReference>
<dbReference type="Proteomes" id="UP000191112">
    <property type="component" value="Unassembled WGS sequence"/>
</dbReference>